<dbReference type="AlphaFoldDB" id="A0AAD5S3D3"/>
<feature type="region of interest" description="Disordered" evidence="1">
    <location>
        <begin position="229"/>
        <end position="337"/>
    </location>
</feature>
<keyword evidence="3" id="KW-1185">Reference proteome</keyword>
<evidence type="ECO:0000313" key="3">
    <source>
        <dbReference type="Proteomes" id="UP001201980"/>
    </source>
</evidence>
<comment type="caution">
    <text evidence="2">The sequence shown here is derived from an EMBL/GenBank/DDBJ whole genome shotgun (WGS) entry which is preliminary data.</text>
</comment>
<protein>
    <submittedName>
        <fullName evidence="2">Uncharacterized protein</fullName>
    </submittedName>
</protein>
<evidence type="ECO:0000256" key="1">
    <source>
        <dbReference type="SAM" id="MobiDB-lite"/>
    </source>
</evidence>
<feature type="compositionally biased region" description="Polar residues" evidence="1">
    <location>
        <begin position="250"/>
        <end position="265"/>
    </location>
</feature>
<evidence type="ECO:0000313" key="2">
    <source>
        <dbReference type="EMBL" id="KAJ2905005.1"/>
    </source>
</evidence>
<proteinExistence type="predicted"/>
<dbReference type="Proteomes" id="UP001201980">
    <property type="component" value="Unassembled WGS sequence"/>
</dbReference>
<organism evidence="2 3">
    <name type="scientific">Zalerion maritima</name>
    <dbReference type="NCBI Taxonomy" id="339359"/>
    <lineage>
        <taxon>Eukaryota</taxon>
        <taxon>Fungi</taxon>
        <taxon>Dikarya</taxon>
        <taxon>Ascomycota</taxon>
        <taxon>Pezizomycotina</taxon>
        <taxon>Sordariomycetes</taxon>
        <taxon>Lulworthiomycetidae</taxon>
        <taxon>Lulworthiales</taxon>
        <taxon>Lulworthiaceae</taxon>
        <taxon>Zalerion</taxon>
    </lineage>
</organism>
<feature type="region of interest" description="Disordered" evidence="1">
    <location>
        <begin position="1"/>
        <end position="25"/>
    </location>
</feature>
<dbReference type="EMBL" id="JAKWBI020000040">
    <property type="protein sequence ID" value="KAJ2905005.1"/>
    <property type="molecule type" value="Genomic_DNA"/>
</dbReference>
<reference evidence="2" key="1">
    <citation type="submission" date="2022-07" db="EMBL/GenBank/DDBJ databases">
        <title>Draft genome sequence of Zalerion maritima ATCC 34329, a (micro)plastics degrading marine fungus.</title>
        <authorList>
            <person name="Paco A."/>
            <person name="Goncalves M.F.M."/>
            <person name="Rocha-Santos T.A.P."/>
            <person name="Alves A."/>
        </authorList>
    </citation>
    <scope>NUCLEOTIDE SEQUENCE</scope>
    <source>
        <strain evidence="2">ATCC 34329</strain>
    </source>
</reference>
<accession>A0AAD5S3D3</accession>
<gene>
    <name evidence="2" type="ORF">MKZ38_006661</name>
</gene>
<sequence>MKRELRSASPPSGPRNGTYQTWRPKTGRLSDKTFALPGLKFNQPLRNPRTQEMLLSETPYLSPDDEPQDVVAKNVTVAFRLALFYRPIWDHSQLWESIAEDLFWPTNPDWSTMKKTVICHAMARKTYLEENYRSYAKPAKLTPIQKICNDAIDRFNDDWPHNQGSRYRVPSEMVDRRRREWSDMMRCNPLILVSPDFDPESTDGRLGRFSYPNIQHQMEGLKLTMFTSVQERSDPPPSRRVYSFQLPRLPTSSSKANQDTRQISPSRKRVASPDMMSPRSNKSARFPDAIDISGHRRNSSAGSFDRPAMSPLERPSVSRTTSISIPTDPQPPPPARSNIICTGPAAPTAHMGNMQSPPPSRELKEGVSAMRMYIQLLTEQVKKVASVDHTNTPDLVLSEVVELQGLCEKIQNRDKRILCILENRPY</sequence>
<name>A0AAD5S3D3_9PEZI</name>